<name>A0AAV1UB63_9STRA</name>
<dbReference type="AlphaFoldDB" id="A0AAV1UB63"/>
<evidence type="ECO:0000313" key="2">
    <source>
        <dbReference type="Proteomes" id="UP001162060"/>
    </source>
</evidence>
<reference evidence="1" key="1">
    <citation type="submission" date="2024-01" db="EMBL/GenBank/DDBJ databases">
        <authorList>
            <person name="Webb A."/>
        </authorList>
    </citation>
    <scope>NUCLEOTIDE SEQUENCE</scope>
    <source>
        <strain evidence="1">Pm1</strain>
    </source>
</reference>
<evidence type="ECO:0000313" key="1">
    <source>
        <dbReference type="EMBL" id="CAK7930314.1"/>
    </source>
</evidence>
<accession>A0AAV1UB63</accession>
<dbReference type="EMBL" id="CAKLBY020000166">
    <property type="protein sequence ID" value="CAK7930314.1"/>
    <property type="molecule type" value="Genomic_DNA"/>
</dbReference>
<sequence length="105" mass="11460">MGVDDGVHGRLPFQSVHDVFVMCRYLAGPLSTGHSIKTNDCAASMLWTHVLAAVMSDATARFSPYNSLRSSFLCHSLSTSILLAKLLVFSLVEGDLLDVRSTCLW</sequence>
<proteinExistence type="predicted"/>
<comment type="caution">
    <text evidence="1">The sequence shown here is derived from an EMBL/GenBank/DDBJ whole genome shotgun (WGS) entry which is preliminary data.</text>
</comment>
<protein>
    <recommendedName>
        <fullName evidence="3">Polyketide synthase</fullName>
    </recommendedName>
</protein>
<organism evidence="1 2">
    <name type="scientific">Peronospora matthiolae</name>
    <dbReference type="NCBI Taxonomy" id="2874970"/>
    <lineage>
        <taxon>Eukaryota</taxon>
        <taxon>Sar</taxon>
        <taxon>Stramenopiles</taxon>
        <taxon>Oomycota</taxon>
        <taxon>Peronosporomycetes</taxon>
        <taxon>Peronosporales</taxon>
        <taxon>Peronosporaceae</taxon>
        <taxon>Peronospora</taxon>
    </lineage>
</organism>
<evidence type="ECO:0008006" key="3">
    <source>
        <dbReference type="Google" id="ProtNLM"/>
    </source>
</evidence>
<gene>
    <name evidence="1" type="ORF">PM001_LOCUS15464</name>
</gene>
<dbReference type="Proteomes" id="UP001162060">
    <property type="component" value="Unassembled WGS sequence"/>
</dbReference>